<keyword evidence="2" id="KW-0732">Signal</keyword>
<dbReference type="AlphaFoldDB" id="A0A1I7SN31"/>
<dbReference type="SUPFAM" id="SSF50630">
    <property type="entry name" value="Acid proteases"/>
    <property type="match status" value="1"/>
</dbReference>
<sequence>MPLYQAILLVTFLWNTLENVANAASFGVTVNRRQRNVTSVLYDVYGEQLNTRNDITYFGRVSLGSPPQETNVIFDTGSSIMWVPKKGCRSSGPLVWKCRSNSETYDPSASSTSKSSKEQFIIQYSTGSAKGVHYKDYFAVRFLVYSGGPDPVAKNVPFCIQEVSKM</sequence>
<name>A0A1I7SN31_BURXY</name>
<protein>
    <submittedName>
        <fullName evidence="5">Peptidase A1 domain-containing protein</fullName>
    </submittedName>
</protein>
<evidence type="ECO:0000313" key="5">
    <source>
        <dbReference type="WBParaSite" id="BXY_1446700.1"/>
    </source>
</evidence>
<evidence type="ECO:0000313" key="4">
    <source>
        <dbReference type="Proteomes" id="UP000095284"/>
    </source>
</evidence>
<dbReference type="InterPro" id="IPR034164">
    <property type="entry name" value="Pepsin-like_dom"/>
</dbReference>
<dbReference type="PROSITE" id="PS51767">
    <property type="entry name" value="PEPTIDASE_A1"/>
    <property type="match status" value="1"/>
</dbReference>
<dbReference type="GO" id="GO:0006508">
    <property type="term" value="P:proteolysis"/>
    <property type="evidence" value="ECO:0007669"/>
    <property type="project" value="InterPro"/>
</dbReference>
<dbReference type="InterPro" id="IPR021109">
    <property type="entry name" value="Peptidase_aspartic_dom_sf"/>
</dbReference>
<dbReference type="InterPro" id="IPR001969">
    <property type="entry name" value="Aspartic_peptidase_AS"/>
</dbReference>
<accession>A0A1I7SN31</accession>
<feature type="signal peptide" evidence="2">
    <location>
        <begin position="1"/>
        <end position="23"/>
    </location>
</feature>
<dbReference type="Gene3D" id="2.40.70.10">
    <property type="entry name" value="Acid Proteases"/>
    <property type="match status" value="1"/>
</dbReference>
<dbReference type="InterPro" id="IPR001461">
    <property type="entry name" value="Aspartic_peptidase_A1"/>
</dbReference>
<dbReference type="InterPro" id="IPR033121">
    <property type="entry name" value="PEPTIDASE_A1"/>
</dbReference>
<dbReference type="Proteomes" id="UP000095284">
    <property type="component" value="Unplaced"/>
</dbReference>
<evidence type="ECO:0000256" key="2">
    <source>
        <dbReference type="SAM" id="SignalP"/>
    </source>
</evidence>
<feature type="chain" id="PRO_5009306371" evidence="2">
    <location>
        <begin position="24"/>
        <end position="166"/>
    </location>
</feature>
<organism evidence="4 5">
    <name type="scientific">Bursaphelenchus xylophilus</name>
    <name type="common">Pinewood nematode worm</name>
    <name type="synonym">Aphelenchoides xylophilus</name>
    <dbReference type="NCBI Taxonomy" id="6326"/>
    <lineage>
        <taxon>Eukaryota</taxon>
        <taxon>Metazoa</taxon>
        <taxon>Ecdysozoa</taxon>
        <taxon>Nematoda</taxon>
        <taxon>Chromadorea</taxon>
        <taxon>Rhabditida</taxon>
        <taxon>Tylenchina</taxon>
        <taxon>Tylenchomorpha</taxon>
        <taxon>Aphelenchoidea</taxon>
        <taxon>Aphelenchoididae</taxon>
        <taxon>Bursaphelenchus</taxon>
    </lineage>
</organism>
<dbReference type="eggNOG" id="KOG1339">
    <property type="taxonomic scope" value="Eukaryota"/>
</dbReference>
<dbReference type="WBParaSite" id="BXY_1446700.1">
    <property type="protein sequence ID" value="BXY_1446700.1"/>
    <property type="gene ID" value="BXY_1446700"/>
</dbReference>
<dbReference type="GO" id="GO:0004190">
    <property type="term" value="F:aspartic-type endopeptidase activity"/>
    <property type="evidence" value="ECO:0007669"/>
    <property type="project" value="InterPro"/>
</dbReference>
<evidence type="ECO:0000256" key="1">
    <source>
        <dbReference type="ARBA" id="ARBA00007447"/>
    </source>
</evidence>
<dbReference type="PROSITE" id="PS00141">
    <property type="entry name" value="ASP_PROTEASE"/>
    <property type="match status" value="1"/>
</dbReference>
<dbReference type="Pfam" id="PF00026">
    <property type="entry name" value="Asp"/>
    <property type="match status" value="1"/>
</dbReference>
<dbReference type="PANTHER" id="PTHR47966:SF51">
    <property type="entry name" value="BETA-SITE APP-CLEAVING ENZYME, ISOFORM A-RELATED"/>
    <property type="match status" value="1"/>
</dbReference>
<dbReference type="CDD" id="cd05471">
    <property type="entry name" value="pepsin_like"/>
    <property type="match status" value="1"/>
</dbReference>
<dbReference type="PANTHER" id="PTHR47966">
    <property type="entry name" value="BETA-SITE APP-CLEAVING ENZYME, ISOFORM A-RELATED"/>
    <property type="match status" value="1"/>
</dbReference>
<comment type="similarity">
    <text evidence="1">Belongs to the peptidase A1 family.</text>
</comment>
<feature type="domain" description="Peptidase A1" evidence="3">
    <location>
        <begin position="57"/>
        <end position="166"/>
    </location>
</feature>
<proteinExistence type="inferred from homology"/>
<reference evidence="5" key="1">
    <citation type="submission" date="2016-11" db="UniProtKB">
        <authorList>
            <consortium name="WormBaseParasite"/>
        </authorList>
    </citation>
    <scope>IDENTIFICATION</scope>
</reference>
<evidence type="ECO:0000259" key="3">
    <source>
        <dbReference type="PROSITE" id="PS51767"/>
    </source>
</evidence>